<dbReference type="GO" id="GO:0016887">
    <property type="term" value="F:ATP hydrolysis activity"/>
    <property type="evidence" value="ECO:0007669"/>
    <property type="project" value="InterPro"/>
</dbReference>
<dbReference type="InterPro" id="IPR027417">
    <property type="entry name" value="P-loop_NTPase"/>
</dbReference>
<organism evidence="11 12">
    <name type="scientific">Aphanomyces stellatus</name>
    <dbReference type="NCBI Taxonomy" id="120398"/>
    <lineage>
        <taxon>Eukaryota</taxon>
        <taxon>Sar</taxon>
        <taxon>Stramenopiles</taxon>
        <taxon>Oomycota</taxon>
        <taxon>Saprolegniomycetes</taxon>
        <taxon>Saprolegniales</taxon>
        <taxon>Verrucalvaceae</taxon>
        <taxon>Aphanomyces</taxon>
    </lineage>
</organism>
<dbReference type="PANTHER" id="PTHR48041">
    <property type="entry name" value="ABC TRANSPORTER G FAMILY MEMBER 28"/>
    <property type="match status" value="1"/>
</dbReference>
<reference evidence="10" key="2">
    <citation type="submission" date="2019-06" db="EMBL/GenBank/DDBJ databases">
        <title>Genomics analysis of Aphanomyces spp. identifies a new class of oomycete effector associated with host adaptation.</title>
        <authorList>
            <person name="Gaulin E."/>
        </authorList>
    </citation>
    <scope>NUCLEOTIDE SEQUENCE</scope>
    <source>
        <strain evidence="10">CBS 578.67</strain>
    </source>
</reference>
<dbReference type="InterPro" id="IPR003439">
    <property type="entry name" value="ABC_transporter-like_ATP-bd"/>
</dbReference>
<evidence type="ECO:0000256" key="2">
    <source>
        <dbReference type="ARBA" id="ARBA00022448"/>
    </source>
</evidence>
<keyword evidence="3" id="KW-0812">Transmembrane</keyword>
<evidence type="ECO:0000313" key="12">
    <source>
        <dbReference type="Proteomes" id="UP000332933"/>
    </source>
</evidence>
<gene>
    <name evidence="11" type="primary">Aste57867_17159</name>
    <name evidence="10" type="ORF">As57867_017100</name>
    <name evidence="11" type="ORF">ASTE57867_17159</name>
</gene>
<dbReference type="PROSITE" id="PS00211">
    <property type="entry name" value="ABC_TRANSPORTER_1"/>
    <property type="match status" value="1"/>
</dbReference>
<dbReference type="InterPro" id="IPR050352">
    <property type="entry name" value="ABCG_transporters"/>
</dbReference>
<sequence length="334" mass="36872">MASHQPDHQFLTINTPKDKAGADILVDVPKMTLEWKNVNMSVEVKNQVTKQLEEKRILQNVQGSASPGQLVVLMGPSGAGKSSMLDVISGRNKNFTGSVTVNGQKWTKQMNQYASYVMQDDVFYATLTVKEHLMFQAELRMGKTFNAVQREARVDYVINELGLTKCRDSQIGGVQDVRGLSGGERKRLSFATEILTNPSLLFVDEPTSGLDSFMAESVILQLQKLAREGRTVVATIHQPSSELFALFDQLYLLSGGRTIYNGKASEAVAYFSSQGLQCPTYMNPTDYFMRQIIVSTLSPMPQNASIGHGSRRRQDVQESHMETGANSPFSASAT</sequence>
<evidence type="ECO:0000313" key="11">
    <source>
        <dbReference type="EMBL" id="VFT93916.1"/>
    </source>
</evidence>
<dbReference type="Pfam" id="PF00005">
    <property type="entry name" value="ABC_tran"/>
    <property type="match status" value="1"/>
</dbReference>
<dbReference type="PROSITE" id="PS50893">
    <property type="entry name" value="ABC_TRANSPORTER_2"/>
    <property type="match status" value="1"/>
</dbReference>
<evidence type="ECO:0000256" key="4">
    <source>
        <dbReference type="ARBA" id="ARBA00022741"/>
    </source>
</evidence>
<dbReference type="Gene3D" id="3.40.50.300">
    <property type="entry name" value="P-loop containing nucleotide triphosphate hydrolases"/>
    <property type="match status" value="1"/>
</dbReference>
<dbReference type="GO" id="GO:0140359">
    <property type="term" value="F:ABC-type transporter activity"/>
    <property type="evidence" value="ECO:0007669"/>
    <property type="project" value="InterPro"/>
</dbReference>
<evidence type="ECO:0000256" key="8">
    <source>
        <dbReference type="SAM" id="MobiDB-lite"/>
    </source>
</evidence>
<dbReference type="Pfam" id="PF19055">
    <property type="entry name" value="ABC2_membrane_7"/>
    <property type="match status" value="1"/>
</dbReference>
<evidence type="ECO:0000256" key="7">
    <source>
        <dbReference type="ARBA" id="ARBA00023136"/>
    </source>
</evidence>
<dbReference type="GO" id="GO:0005524">
    <property type="term" value="F:ATP binding"/>
    <property type="evidence" value="ECO:0007669"/>
    <property type="project" value="UniProtKB-KW"/>
</dbReference>
<accession>A0A485L7F5</accession>
<feature type="region of interest" description="Disordered" evidence="8">
    <location>
        <begin position="303"/>
        <end position="334"/>
    </location>
</feature>
<evidence type="ECO:0000256" key="3">
    <source>
        <dbReference type="ARBA" id="ARBA00022692"/>
    </source>
</evidence>
<proteinExistence type="predicted"/>
<dbReference type="PANTHER" id="PTHR48041:SF139">
    <property type="entry name" value="PROTEIN SCARLET"/>
    <property type="match status" value="1"/>
</dbReference>
<dbReference type="SMART" id="SM00382">
    <property type="entry name" value="AAA"/>
    <property type="match status" value="1"/>
</dbReference>
<feature type="domain" description="ABC transporter" evidence="9">
    <location>
        <begin position="42"/>
        <end position="280"/>
    </location>
</feature>
<dbReference type="CDD" id="cd03213">
    <property type="entry name" value="ABCG_EPDR"/>
    <property type="match status" value="1"/>
</dbReference>
<keyword evidence="2" id="KW-0813">Transport</keyword>
<name>A0A485L7F5_9STRA</name>
<dbReference type="InterPro" id="IPR003593">
    <property type="entry name" value="AAA+_ATPase"/>
</dbReference>
<evidence type="ECO:0000256" key="1">
    <source>
        <dbReference type="ARBA" id="ARBA00004141"/>
    </source>
</evidence>
<dbReference type="InterPro" id="IPR017871">
    <property type="entry name" value="ABC_transporter-like_CS"/>
</dbReference>
<evidence type="ECO:0000259" key="9">
    <source>
        <dbReference type="PROSITE" id="PS50893"/>
    </source>
</evidence>
<keyword evidence="4" id="KW-0547">Nucleotide-binding</keyword>
<comment type="subcellular location">
    <subcellularLocation>
        <location evidence="1">Membrane</location>
        <topology evidence="1">Multi-pass membrane protein</topology>
    </subcellularLocation>
</comment>
<keyword evidence="5" id="KW-0067">ATP-binding</keyword>
<dbReference type="EMBL" id="CAADRA010006069">
    <property type="protein sequence ID" value="VFT93916.1"/>
    <property type="molecule type" value="Genomic_DNA"/>
</dbReference>
<keyword evidence="7" id="KW-0472">Membrane</keyword>
<evidence type="ECO:0000256" key="5">
    <source>
        <dbReference type="ARBA" id="ARBA00022840"/>
    </source>
</evidence>
<dbReference type="Proteomes" id="UP000332933">
    <property type="component" value="Unassembled WGS sequence"/>
</dbReference>
<dbReference type="OrthoDB" id="66620at2759"/>
<evidence type="ECO:0000313" key="10">
    <source>
        <dbReference type="EMBL" id="KAF0691654.1"/>
    </source>
</evidence>
<protein>
    <submittedName>
        <fullName evidence="11">Aste57867_17159 protein</fullName>
    </submittedName>
</protein>
<keyword evidence="6" id="KW-1133">Transmembrane helix</keyword>
<dbReference type="FunFam" id="3.40.50.300:FF:001480">
    <property type="entry name" value="ABC transporter"/>
    <property type="match status" value="1"/>
</dbReference>
<dbReference type="AlphaFoldDB" id="A0A485L7F5"/>
<evidence type="ECO:0000256" key="6">
    <source>
        <dbReference type="ARBA" id="ARBA00022989"/>
    </source>
</evidence>
<feature type="compositionally biased region" description="Polar residues" evidence="8">
    <location>
        <begin position="324"/>
        <end position="334"/>
    </location>
</feature>
<dbReference type="GO" id="GO:0016020">
    <property type="term" value="C:membrane"/>
    <property type="evidence" value="ECO:0007669"/>
    <property type="project" value="UniProtKB-SubCell"/>
</dbReference>
<feature type="compositionally biased region" description="Basic and acidic residues" evidence="8">
    <location>
        <begin position="312"/>
        <end position="321"/>
    </location>
</feature>
<dbReference type="EMBL" id="VJMH01006048">
    <property type="protein sequence ID" value="KAF0691654.1"/>
    <property type="molecule type" value="Genomic_DNA"/>
</dbReference>
<dbReference type="InterPro" id="IPR043926">
    <property type="entry name" value="ABCG_dom"/>
</dbReference>
<reference evidence="11 12" key="1">
    <citation type="submission" date="2019-03" db="EMBL/GenBank/DDBJ databases">
        <authorList>
            <person name="Gaulin E."/>
            <person name="Dumas B."/>
        </authorList>
    </citation>
    <scope>NUCLEOTIDE SEQUENCE [LARGE SCALE GENOMIC DNA]</scope>
    <source>
        <strain evidence="11">CBS 568.67</strain>
    </source>
</reference>
<dbReference type="SUPFAM" id="SSF52540">
    <property type="entry name" value="P-loop containing nucleoside triphosphate hydrolases"/>
    <property type="match status" value="1"/>
</dbReference>
<keyword evidence="12" id="KW-1185">Reference proteome</keyword>